<comment type="caution">
    <text evidence="1">The sequence shown here is derived from an EMBL/GenBank/DDBJ whole genome shotgun (WGS) entry which is preliminary data.</text>
</comment>
<gene>
    <name evidence="1" type="ORF">M9458_003324</name>
</gene>
<reference evidence="1 2" key="1">
    <citation type="submission" date="2024-05" db="EMBL/GenBank/DDBJ databases">
        <title>Genome sequencing and assembly of Indian major carp, Cirrhinus mrigala (Hamilton, 1822).</title>
        <authorList>
            <person name="Mohindra V."/>
            <person name="Chowdhury L.M."/>
            <person name="Lal K."/>
            <person name="Jena J.K."/>
        </authorList>
    </citation>
    <scope>NUCLEOTIDE SEQUENCE [LARGE SCALE GENOMIC DNA]</scope>
    <source>
        <strain evidence="1">CM1030</strain>
        <tissue evidence="1">Blood</tissue>
    </source>
</reference>
<evidence type="ECO:0000313" key="2">
    <source>
        <dbReference type="Proteomes" id="UP001529510"/>
    </source>
</evidence>
<protein>
    <submittedName>
        <fullName evidence="1">Uncharacterized protein</fullName>
    </submittedName>
</protein>
<evidence type="ECO:0000313" key="1">
    <source>
        <dbReference type="EMBL" id="KAL0200137.1"/>
    </source>
</evidence>
<keyword evidence="2" id="KW-1185">Reference proteome</keyword>
<dbReference type="AlphaFoldDB" id="A0ABD0RNN5"/>
<feature type="non-terminal residue" evidence="1">
    <location>
        <position position="1"/>
    </location>
</feature>
<dbReference type="Proteomes" id="UP001529510">
    <property type="component" value="Unassembled WGS sequence"/>
</dbReference>
<name>A0ABD0RNN5_CIRMR</name>
<dbReference type="EMBL" id="JAMKFB020000002">
    <property type="protein sequence ID" value="KAL0200137.1"/>
    <property type="molecule type" value="Genomic_DNA"/>
</dbReference>
<accession>A0ABD0RNN5</accession>
<sequence>VPVPHRPADPLHDQLEGFASACCDFAGGRVVPSCLDLSRMPEPRHPSCPHQYQCHTRGPAVQHVPAGQLGLHDGC</sequence>
<feature type="non-terminal residue" evidence="1">
    <location>
        <position position="75"/>
    </location>
</feature>
<proteinExistence type="predicted"/>
<organism evidence="1 2">
    <name type="scientific">Cirrhinus mrigala</name>
    <name type="common">Mrigala</name>
    <dbReference type="NCBI Taxonomy" id="683832"/>
    <lineage>
        <taxon>Eukaryota</taxon>
        <taxon>Metazoa</taxon>
        <taxon>Chordata</taxon>
        <taxon>Craniata</taxon>
        <taxon>Vertebrata</taxon>
        <taxon>Euteleostomi</taxon>
        <taxon>Actinopterygii</taxon>
        <taxon>Neopterygii</taxon>
        <taxon>Teleostei</taxon>
        <taxon>Ostariophysi</taxon>
        <taxon>Cypriniformes</taxon>
        <taxon>Cyprinidae</taxon>
        <taxon>Labeoninae</taxon>
        <taxon>Labeonini</taxon>
        <taxon>Cirrhinus</taxon>
    </lineage>
</organism>